<sequence length="76" mass="9037">MRRRRRRREWKSARGWWLRRGQCRCDAGVAACWALRRRDLMGTPTARAARELWTVMVATMMGCRIWASWRRGSLAA</sequence>
<evidence type="ECO:0000313" key="2">
    <source>
        <dbReference type="Proteomes" id="UP001457282"/>
    </source>
</evidence>
<keyword evidence="2" id="KW-1185">Reference proteome</keyword>
<name>A0AAW1Y455_RUBAR</name>
<dbReference type="AlphaFoldDB" id="A0AAW1Y455"/>
<dbReference type="EMBL" id="JBEDUW010000002">
    <property type="protein sequence ID" value="KAK9943729.1"/>
    <property type="molecule type" value="Genomic_DNA"/>
</dbReference>
<organism evidence="1 2">
    <name type="scientific">Rubus argutus</name>
    <name type="common">Southern blackberry</name>
    <dbReference type="NCBI Taxonomy" id="59490"/>
    <lineage>
        <taxon>Eukaryota</taxon>
        <taxon>Viridiplantae</taxon>
        <taxon>Streptophyta</taxon>
        <taxon>Embryophyta</taxon>
        <taxon>Tracheophyta</taxon>
        <taxon>Spermatophyta</taxon>
        <taxon>Magnoliopsida</taxon>
        <taxon>eudicotyledons</taxon>
        <taxon>Gunneridae</taxon>
        <taxon>Pentapetalae</taxon>
        <taxon>rosids</taxon>
        <taxon>fabids</taxon>
        <taxon>Rosales</taxon>
        <taxon>Rosaceae</taxon>
        <taxon>Rosoideae</taxon>
        <taxon>Rosoideae incertae sedis</taxon>
        <taxon>Rubus</taxon>
    </lineage>
</organism>
<proteinExistence type="predicted"/>
<comment type="caution">
    <text evidence="1">The sequence shown here is derived from an EMBL/GenBank/DDBJ whole genome shotgun (WGS) entry which is preliminary data.</text>
</comment>
<dbReference type="Proteomes" id="UP001457282">
    <property type="component" value="Unassembled WGS sequence"/>
</dbReference>
<reference evidence="1 2" key="1">
    <citation type="journal article" date="2023" name="G3 (Bethesda)">
        <title>A chromosome-length genome assembly and annotation of blackberry (Rubus argutus, cv. 'Hillquist').</title>
        <authorList>
            <person name="Bruna T."/>
            <person name="Aryal R."/>
            <person name="Dudchenko O."/>
            <person name="Sargent D.J."/>
            <person name="Mead D."/>
            <person name="Buti M."/>
            <person name="Cavallini A."/>
            <person name="Hytonen T."/>
            <person name="Andres J."/>
            <person name="Pham M."/>
            <person name="Weisz D."/>
            <person name="Mascagni F."/>
            <person name="Usai G."/>
            <person name="Natali L."/>
            <person name="Bassil N."/>
            <person name="Fernandez G.E."/>
            <person name="Lomsadze A."/>
            <person name="Armour M."/>
            <person name="Olukolu B."/>
            <person name="Poorten T."/>
            <person name="Britton C."/>
            <person name="Davik J."/>
            <person name="Ashrafi H."/>
            <person name="Aiden E.L."/>
            <person name="Borodovsky M."/>
            <person name="Worthington M."/>
        </authorList>
    </citation>
    <scope>NUCLEOTIDE SEQUENCE [LARGE SCALE GENOMIC DNA]</scope>
    <source>
        <strain evidence="1">PI 553951</strain>
    </source>
</reference>
<evidence type="ECO:0000313" key="1">
    <source>
        <dbReference type="EMBL" id="KAK9943729.1"/>
    </source>
</evidence>
<gene>
    <name evidence="1" type="ORF">M0R45_009330</name>
</gene>
<protein>
    <submittedName>
        <fullName evidence="1">Uncharacterized protein</fullName>
    </submittedName>
</protein>
<accession>A0AAW1Y455</accession>